<evidence type="ECO:0000256" key="1">
    <source>
        <dbReference type="ARBA" id="ARBA00005101"/>
    </source>
</evidence>
<dbReference type="AlphaFoldDB" id="A0A4U6QJH8"/>
<dbReference type="GO" id="GO:0045150">
    <property type="term" value="P:acetoin catabolic process"/>
    <property type="evidence" value="ECO:0007669"/>
    <property type="project" value="UniProtKB-UniPathway"/>
</dbReference>
<evidence type="ECO:0000256" key="2">
    <source>
        <dbReference type="ARBA" id="ARBA00005947"/>
    </source>
</evidence>
<dbReference type="Proteomes" id="UP000306985">
    <property type="component" value="Unassembled WGS sequence"/>
</dbReference>
<dbReference type="UniPathway" id="UPA00040"/>
<keyword evidence="8" id="KW-1185">Reference proteome</keyword>
<evidence type="ECO:0000256" key="3">
    <source>
        <dbReference type="ARBA" id="ARBA00020218"/>
    </source>
</evidence>
<dbReference type="PANTHER" id="PTHR10625:SF10">
    <property type="entry name" value="HISTONE DEACETYLASE HDAC1"/>
    <property type="match status" value="1"/>
</dbReference>
<protein>
    <recommendedName>
        <fullName evidence="3">Acetoin utilization protein AcuC</fullName>
    </recommendedName>
</protein>
<dbReference type="CDD" id="cd09994">
    <property type="entry name" value="HDAC_AcuC_like"/>
    <property type="match status" value="1"/>
</dbReference>
<accession>A0A4U6QJH8</accession>
<dbReference type="InterPro" id="IPR003085">
    <property type="entry name" value="AcuC"/>
</dbReference>
<reference evidence="7 8" key="1">
    <citation type="submission" date="2019-05" db="EMBL/GenBank/DDBJ databases">
        <title>Nakamurella sp. N5BH11, whole genome shotgun sequence.</title>
        <authorList>
            <person name="Tuo L."/>
        </authorList>
    </citation>
    <scope>NUCLEOTIDE SEQUENCE [LARGE SCALE GENOMIC DNA]</scope>
    <source>
        <strain evidence="7 8">N5BH11</strain>
    </source>
</reference>
<dbReference type="InterPro" id="IPR023801">
    <property type="entry name" value="His_deacetylse_dom"/>
</dbReference>
<keyword evidence="5" id="KW-0378">Hydrolase</keyword>
<dbReference type="PRINTS" id="PR01270">
    <property type="entry name" value="HDASUPER"/>
</dbReference>
<comment type="caution">
    <text evidence="7">The sequence shown here is derived from an EMBL/GenBank/DDBJ whole genome shotgun (WGS) entry which is preliminary data.</text>
</comment>
<dbReference type="InterPro" id="IPR037138">
    <property type="entry name" value="His_deacetylse_dom_sf"/>
</dbReference>
<dbReference type="Gene3D" id="3.40.800.20">
    <property type="entry name" value="Histone deacetylase domain"/>
    <property type="match status" value="1"/>
</dbReference>
<dbReference type="Pfam" id="PF00850">
    <property type="entry name" value="Hist_deacetyl"/>
    <property type="match status" value="1"/>
</dbReference>
<sequence length="404" mass="43361">MTAPVLVWDDRMLEYDLGGRHPLHPIRWQLTRRLAEPLGVLDGYRTITAEPATTEELQRCHTADYISTVRAASEFARGPEDPRYGHGLGGPDNPIFPAMHDSAARIAAGSMAAARAIARGETDRAVNIFGGLHHAHADHASGFCVYNDAALAITALLDEGVERVAYVDVDVHHGDGVQSLFEDDPRVLTVSIHESPMTLFPGTGWATETGRGPGHGTAVNIPVPAGTDDAAWLRAFHAVVPGAVRAFRPQVLVTQHGADAHRDDPLADLQLTVDGQRTAYLALRDLAEELTGGRWLALGGGGYEVIRVVPRAWTHLLAVVAGRELDPATDIPAAWSDLAVDLTDRRLPTTMSDLDGGTGAVDGRGRVGYHPWQGAAEQPVDRAIRDVRAAAFPLLGLDPLDPRD</sequence>
<evidence type="ECO:0000313" key="7">
    <source>
        <dbReference type="EMBL" id="TKV60228.1"/>
    </source>
</evidence>
<dbReference type="GO" id="GO:0016787">
    <property type="term" value="F:hydrolase activity"/>
    <property type="evidence" value="ECO:0007669"/>
    <property type="project" value="UniProtKB-KW"/>
</dbReference>
<dbReference type="PRINTS" id="PR01271">
    <property type="entry name" value="HISDACETLASE"/>
</dbReference>
<name>A0A4U6QJH8_9ACTN</name>
<keyword evidence="4" id="KW-0006">Acetoin catabolism</keyword>
<dbReference type="InterPro" id="IPR003084">
    <property type="entry name" value="HDAC_I/II"/>
</dbReference>
<evidence type="ECO:0000256" key="4">
    <source>
        <dbReference type="ARBA" id="ARBA00022627"/>
    </source>
</evidence>
<evidence type="ECO:0000313" key="8">
    <source>
        <dbReference type="Proteomes" id="UP000306985"/>
    </source>
</evidence>
<dbReference type="RefSeq" id="WP_137447531.1">
    <property type="nucleotide sequence ID" value="NZ_SZZH01000001.1"/>
</dbReference>
<dbReference type="InterPro" id="IPR000286">
    <property type="entry name" value="HDACs"/>
</dbReference>
<gene>
    <name evidence="7" type="ORF">FDO65_00375</name>
</gene>
<dbReference type="SUPFAM" id="SSF52768">
    <property type="entry name" value="Arginase/deacetylase"/>
    <property type="match status" value="1"/>
</dbReference>
<dbReference type="GO" id="GO:0040029">
    <property type="term" value="P:epigenetic regulation of gene expression"/>
    <property type="evidence" value="ECO:0007669"/>
    <property type="project" value="TreeGrafter"/>
</dbReference>
<feature type="domain" description="Histone deacetylase" evidence="6">
    <location>
        <begin position="21"/>
        <end position="319"/>
    </location>
</feature>
<evidence type="ECO:0000259" key="6">
    <source>
        <dbReference type="Pfam" id="PF00850"/>
    </source>
</evidence>
<dbReference type="InterPro" id="IPR023696">
    <property type="entry name" value="Ureohydrolase_dom_sf"/>
</dbReference>
<dbReference type="EMBL" id="SZZH01000001">
    <property type="protein sequence ID" value="TKV60228.1"/>
    <property type="molecule type" value="Genomic_DNA"/>
</dbReference>
<evidence type="ECO:0000256" key="5">
    <source>
        <dbReference type="ARBA" id="ARBA00022801"/>
    </source>
</evidence>
<dbReference type="PANTHER" id="PTHR10625">
    <property type="entry name" value="HISTONE DEACETYLASE HDAC1-RELATED"/>
    <property type="match status" value="1"/>
</dbReference>
<proteinExistence type="inferred from homology"/>
<comment type="pathway">
    <text evidence="1">Ketone degradation; acetoin degradation.</text>
</comment>
<comment type="similarity">
    <text evidence="2">Belongs to the histone deacetylase family.</text>
</comment>
<dbReference type="GO" id="GO:0004407">
    <property type="term" value="F:histone deacetylase activity"/>
    <property type="evidence" value="ECO:0007669"/>
    <property type="project" value="InterPro"/>
</dbReference>
<organism evidence="7 8">
    <name type="scientific">Nakamurella flava</name>
    <dbReference type="NCBI Taxonomy" id="2576308"/>
    <lineage>
        <taxon>Bacteria</taxon>
        <taxon>Bacillati</taxon>
        <taxon>Actinomycetota</taxon>
        <taxon>Actinomycetes</taxon>
        <taxon>Nakamurellales</taxon>
        <taxon>Nakamurellaceae</taxon>
        <taxon>Nakamurella</taxon>
    </lineage>
</organism>
<dbReference type="OrthoDB" id="9808367at2"/>